<dbReference type="InterPro" id="IPR002640">
    <property type="entry name" value="Arylesterase"/>
</dbReference>
<dbReference type="AlphaFoldDB" id="A0A8S4A5B6"/>
<evidence type="ECO:0000313" key="10">
    <source>
        <dbReference type="Proteomes" id="UP000678393"/>
    </source>
</evidence>
<dbReference type="GO" id="GO:0004064">
    <property type="term" value="F:arylesterase activity"/>
    <property type="evidence" value="ECO:0007669"/>
    <property type="project" value="UniProtKB-UniRule"/>
</dbReference>
<dbReference type="Proteomes" id="UP000678393">
    <property type="component" value="Unassembled WGS sequence"/>
</dbReference>
<feature type="disulfide bond" description="In form B" evidence="7">
    <location>
        <begin position="39"/>
        <end position="364"/>
    </location>
</feature>
<evidence type="ECO:0000256" key="7">
    <source>
        <dbReference type="PIRSR" id="PIRSR602640-3"/>
    </source>
</evidence>
<feature type="binding site" evidence="6">
    <location>
        <position position="121"/>
    </location>
    <ligand>
        <name>Ca(2+)</name>
        <dbReference type="ChEBI" id="CHEBI:29108"/>
        <label>1</label>
        <note>catalytic</note>
    </ligand>
</feature>
<proteinExistence type="inferred from homology"/>
<name>A0A8S4A5B6_9EUPU</name>
<evidence type="ECO:0000256" key="4">
    <source>
        <dbReference type="ARBA" id="ARBA00023180"/>
    </source>
</evidence>
<feature type="binding site" evidence="6">
    <location>
        <position position="51"/>
    </location>
    <ligand>
        <name>Ca(2+)</name>
        <dbReference type="ChEBI" id="CHEBI:29108"/>
        <label>1</label>
        <note>catalytic</note>
    </ligand>
</feature>
<protein>
    <recommendedName>
        <fullName evidence="8">Paraoxonase</fullName>
        <ecNumber evidence="8">3.1.1.2</ecNumber>
    </recommendedName>
</protein>
<dbReference type="GO" id="GO:0046872">
    <property type="term" value="F:metal ion binding"/>
    <property type="evidence" value="ECO:0007669"/>
    <property type="project" value="UniProtKB-KW"/>
</dbReference>
<keyword evidence="6 8" id="KW-0479">Metal-binding</keyword>
<feature type="binding site" evidence="6">
    <location>
        <position position="231"/>
    </location>
    <ligand>
        <name>Ca(2+)</name>
        <dbReference type="ChEBI" id="CHEBI:29108"/>
        <label>1</label>
        <note>catalytic</note>
    </ligand>
</feature>
<feature type="binding site" evidence="6">
    <location>
        <position position="174"/>
    </location>
    <ligand>
        <name>Ca(2+)</name>
        <dbReference type="ChEBI" id="CHEBI:29108"/>
        <label>1</label>
        <note>catalytic</note>
    </ligand>
</feature>
<dbReference type="Gene3D" id="2.120.10.30">
    <property type="entry name" value="TolB, C-terminal domain"/>
    <property type="match status" value="1"/>
</dbReference>
<comment type="similarity">
    <text evidence="1 8">Belongs to the paraoxonase family.</text>
</comment>
<dbReference type="InterPro" id="IPR051288">
    <property type="entry name" value="Serum_paraoxonase/arylesterase"/>
</dbReference>
<evidence type="ECO:0000256" key="1">
    <source>
        <dbReference type="ARBA" id="ARBA00008595"/>
    </source>
</evidence>
<dbReference type="Pfam" id="PF01731">
    <property type="entry name" value="Arylesterase"/>
    <property type="match status" value="1"/>
</dbReference>
<gene>
    <name evidence="9" type="ORF">CUNI_LOCUS21288</name>
</gene>
<reference evidence="9" key="1">
    <citation type="submission" date="2021-04" db="EMBL/GenBank/DDBJ databases">
        <authorList>
            <consortium name="Molecular Ecology Group"/>
        </authorList>
    </citation>
    <scope>NUCLEOTIDE SEQUENCE</scope>
</reference>
<keyword evidence="10" id="KW-1185">Reference proteome</keyword>
<accession>A0A8S4A5B6</accession>
<evidence type="ECO:0000256" key="5">
    <source>
        <dbReference type="PIRSR" id="PIRSR602640-1"/>
    </source>
</evidence>
<keyword evidence="4 8" id="KW-0325">Glycoprotein</keyword>
<keyword evidence="2 8" id="KW-0378">Hydrolase</keyword>
<feature type="binding site" evidence="6">
    <location>
        <position position="175"/>
    </location>
    <ligand>
        <name>Ca(2+)</name>
        <dbReference type="ChEBI" id="CHEBI:29108"/>
        <label>1</label>
        <note>catalytic</note>
    </ligand>
</feature>
<feature type="binding site" evidence="6">
    <location>
        <position position="50"/>
    </location>
    <ligand>
        <name>Ca(2+)</name>
        <dbReference type="ChEBI" id="CHEBI:29108"/>
        <label>1</label>
        <note>catalytic</note>
    </ligand>
</feature>
<dbReference type="EC" id="3.1.1.2" evidence="8"/>
<evidence type="ECO:0000256" key="6">
    <source>
        <dbReference type="PIRSR" id="PIRSR602640-2"/>
    </source>
</evidence>
<evidence type="ECO:0000313" key="9">
    <source>
        <dbReference type="EMBL" id="CAG5135730.1"/>
    </source>
</evidence>
<feature type="binding site" evidence="6">
    <location>
        <position position="276"/>
    </location>
    <ligand>
        <name>Ca(2+)</name>
        <dbReference type="ChEBI" id="CHEBI:29108"/>
        <label>1</label>
        <note>catalytic</note>
    </ligand>
</feature>
<evidence type="ECO:0000256" key="3">
    <source>
        <dbReference type="ARBA" id="ARBA00023157"/>
    </source>
</evidence>
<comment type="caution">
    <text evidence="9">The sequence shown here is derived from an EMBL/GenBank/DDBJ whole genome shotgun (WGS) entry which is preliminary data.</text>
</comment>
<feature type="binding site" evidence="6">
    <location>
        <position position="277"/>
    </location>
    <ligand>
        <name>Ca(2+)</name>
        <dbReference type="ChEBI" id="CHEBI:29108"/>
        <label>1</label>
        <note>catalytic</note>
    </ligand>
</feature>
<dbReference type="InterPro" id="IPR011042">
    <property type="entry name" value="6-blade_b-propeller_TolB-like"/>
</dbReference>
<dbReference type="PRINTS" id="PR01785">
    <property type="entry name" value="PARAOXONASE"/>
</dbReference>
<dbReference type="OrthoDB" id="423498at2759"/>
<keyword evidence="3 7" id="KW-1015">Disulfide bond</keyword>
<dbReference type="PANTHER" id="PTHR11799:SF12">
    <property type="entry name" value="PARAOXONASE-RELATED"/>
    <property type="match status" value="1"/>
</dbReference>
<sequence>MLRKALLVAAVAVIIYKLMNVVIKAGVFTHYKKHYPGPCRQIKGLNYGSEDLEVTKDGLAFITSGVSYAAMSTGYKEFLQRNGIKGRIFLYDFNEVHPEARELQLVPSKDFNPDYFHPHGISILEDSVKGEHIIYVINHAEIGDEAVEKFKFLPESYKLLHLKSFRGPLMHITNDLAIIGEDQFYISDYLYFKDHTLSLIEQAFLPFGLGSLLYFNGSDFSVVDSGLFSPNGMTLSKDKRYLYLSLPALSTVNVYELEKGNSLVLIQSAYLHSMADNLHLSESGDALYSGAHPILHQLVVHLDDPRQPAPSSVLRLPLKDGKIVPEDITELFYDHGDLISASSCAAIYKNKLLIGSVINKLVVCDVNADIV</sequence>
<evidence type="ECO:0000256" key="8">
    <source>
        <dbReference type="RuleBase" id="RU368025"/>
    </source>
</evidence>
<dbReference type="PANTHER" id="PTHR11799">
    <property type="entry name" value="PARAOXONASE"/>
    <property type="match status" value="1"/>
</dbReference>
<evidence type="ECO:0000256" key="2">
    <source>
        <dbReference type="ARBA" id="ARBA00022801"/>
    </source>
</evidence>
<feature type="active site" description="Proton acceptor" evidence="5">
    <location>
        <position position="119"/>
    </location>
</feature>
<dbReference type="EMBL" id="CAJHNH020008454">
    <property type="protein sequence ID" value="CAG5135730.1"/>
    <property type="molecule type" value="Genomic_DNA"/>
</dbReference>
<comment type="catalytic activity">
    <reaction evidence="8">
        <text>a phenyl acetate + H2O = a phenol + acetate + H(+)</text>
        <dbReference type="Rhea" id="RHEA:17309"/>
        <dbReference type="ChEBI" id="CHEBI:15377"/>
        <dbReference type="ChEBI" id="CHEBI:15378"/>
        <dbReference type="ChEBI" id="CHEBI:30089"/>
        <dbReference type="ChEBI" id="CHEBI:33853"/>
        <dbReference type="ChEBI" id="CHEBI:140310"/>
        <dbReference type="EC" id="3.1.1.2"/>
    </reaction>
</comment>
<organism evidence="9 10">
    <name type="scientific">Candidula unifasciata</name>
    <dbReference type="NCBI Taxonomy" id="100452"/>
    <lineage>
        <taxon>Eukaryota</taxon>
        <taxon>Metazoa</taxon>
        <taxon>Spiralia</taxon>
        <taxon>Lophotrochozoa</taxon>
        <taxon>Mollusca</taxon>
        <taxon>Gastropoda</taxon>
        <taxon>Heterobranchia</taxon>
        <taxon>Euthyneura</taxon>
        <taxon>Panpulmonata</taxon>
        <taxon>Eupulmonata</taxon>
        <taxon>Stylommatophora</taxon>
        <taxon>Helicina</taxon>
        <taxon>Helicoidea</taxon>
        <taxon>Geomitridae</taxon>
        <taxon>Candidula</taxon>
    </lineage>
</organism>
<keyword evidence="6 8" id="KW-0106">Calcium</keyword>
<comment type="cofactor">
    <cofactor evidence="6 8">
        <name>Ca(2+)</name>
        <dbReference type="ChEBI" id="CHEBI:29108"/>
    </cofactor>
    <text evidence="6 8">Binds 2 calcium ions per subunit.</text>
</comment>
<dbReference type="SUPFAM" id="SSF63829">
    <property type="entry name" value="Calcium-dependent phosphotriesterase"/>
    <property type="match status" value="1"/>
</dbReference>